<organism evidence="2">
    <name type="scientific">Clastoptera arizonana</name>
    <name type="common">Arizona spittle bug</name>
    <dbReference type="NCBI Taxonomy" id="38151"/>
    <lineage>
        <taxon>Eukaryota</taxon>
        <taxon>Metazoa</taxon>
        <taxon>Ecdysozoa</taxon>
        <taxon>Arthropoda</taxon>
        <taxon>Hexapoda</taxon>
        <taxon>Insecta</taxon>
        <taxon>Pterygota</taxon>
        <taxon>Neoptera</taxon>
        <taxon>Paraneoptera</taxon>
        <taxon>Hemiptera</taxon>
        <taxon>Auchenorrhyncha</taxon>
        <taxon>Cercopoidea</taxon>
        <taxon>Clastopteridae</taxon>
        <taxon>Clastoptera</taxon>
    </lineage>
</organism>
<protein>
    <submittedName>
        <fullName evidence="2">Uncharacterized protein</fullName>
    </submittedName>
</protein>
<accession>A0A1B6E878</accession>
<proteinExistence type="predicted"/>
<dbReference type="EMBL" id="GEDC01003146">
    <property type="protein sequence ID" value="JAS34152.1"/>
    <property type="molecule type" value="Transcribed_RNA"/>
</dbReference>
<feature type="region of interest" description="Disordered" evidence="1">
    <location>
        <begin position="80"/>
        <end position="102"/>
    </location>
</feature>
<name>A0A1B6E878_9HEMI</name>
<feature type="non-terminal residue" evidence="2">
    <location>
        <position position="102"/>
    </location>
</feature>
<feature type="non-terminal residue" evidence="2">
    <location>
        <position position="1"/>
    </location>
</feature>
<feature type="region of interest" description="Disordered" evidence="1">
    <location>
        <begin position="1"/>
        <end position="30"/>
    </location>
</feature>
<sequence>HVRSVVWKKSHSNRRNSLVLSDNQSPSRGQQQCWIPVVANHFPVNSPFTAPVASPPAITAVPQTPLALIPVPVIVPVLPPPPAASRPLRTRPREVKFDESKV</sequence>
<feature type="compositionally biased region" description="Basic residues" evidence="1">
    <location>
        <begin position="1"/>
        <end position="14"/>
    </location>
</feature>
<dbReference type="AlphaFoldDB" id="A0A1B6E878"/>
<reference evidence="2" key="1">
    <citation type="submission" date="2015-12" db="EMBL/GenBank/DDBJ databases">
        <title>De novo transcriptome assembly of four potential Pierce s Disease insect vectors from Arizona vineyards.</title>
        <authorList>
            <person name="Tassone E.E."/>
        </authorList>
    </citation>
    <scope>NUCLEOTIDE SEQUENCE</scope>
</reference>
<feature type="compositionally biased region" description="Basic and acidic residues" evidence="1">
    <location>
        <begin position="91"/>
        <end position="102"/>
    </location>
</feature>
<evidence type="ECO:0000256" key="1">
    <source>
        <dbReference type="SAM" id="MobiDB-lite"/>
    </source>
</evidence>
<gene>
    <name evidence="2" type="ORF">g.45067</name>
</gene>
<feature type="compositionally biased region" description="Polar residues" evidence="1">
    <location>
        <begin position="15"/>
        <end position="30"/>
    </location>
</feature>
<evidence type="ECO:0000313" key="2">
    <source>
        <dbReference type="EMBL" id="JAS34152.1"/>
    </source>
</evidence>